<proteinExistence type="predicted"/>
<comment type="caution">
    <text evidence="2">The sequence shown here is derived from an EMBL/GenBank/DDBJ whole genome shotgun (WGS) entry which is preliminary data.</text>
</comment>
<gene>
    <name evidence="2" type="ORF">AAL_02651</name>
</gene>
<dbReference type="SUPFAM" id="SSF56112">
    <property type="entry name" value="Protein kinase-like (PK-like)"/>
    <property type="match status" value="1"/>
</dbReference>
<protein>
    <submittedName>
        <fullName evidence="2">Protein kinase-like domain protein</fullName>
    </submittedName>
</protein>
<dbReference type="GO" id="GO:0005737">
    <property type="term" value="C:cytoplasm"/>
    <property type="evidence" value="ECO:0007669"/>
    <property type="project" value="TreeGrafter"/>
</dbReference>
<dbReference type="GO" id="GO:0044773">
    <property type="term" value="P:mitotic DNA damage checkpoint signaling"/>
    <property type="evidence" value="ECO:0007669"/>
    <property type="project" value="TreeGrafter"/>
</dbReference>
<dbReference type="AlphaFoldDB" id="A0A166PUC6"/>
<evidence type="ECO:0000313" key="2">
    <source>
        <dbReference type="EMBL" id="KZZ99100.1"/>
    </source>
</evidence>
<dbReference type="GO" id="GO:0005634">
    <property type="term" value="C:nucleus"/>
    <property type="evidence" value="ECO:0007669"/>
    <property type="project" value="TreeGrafter"/>
</dbReference>
<dbReference type="EMBL" id="AZGY01000004">
    <property type="protein sequence ID" value="KZZ99100.1"/>
    <property type="molecule type" value="Genomic_DNA"/>
</dbReference>
<dbReference type="GO" id="GO:0004674">
    <property type="term" value="F:protein serine/threonine kinase activity"/>
    <property type="evidence" value="ECO:0007669"/>
    <property type="project" value="TreeGrafter"/>
</dbReference>
<evidence type="ECO:0000313" key="3">
    <source>
        <dbReference type="Proteomes" id="UP000078544"/>
    </source>
</evidence>
<dbReference type="STRING" id="1081109.A0A166PUC6"/>
<dbReference type="OrthoDB" id="5979581at2759"/>
<dbReference type="Proteomes" id="UP000078544">
    <property type="component" value="Unassembled WGS sequence"/>
</dbReference>
<dbReference type="PROSITE" id="PS50011">
    <property type="entry name" value="PROTEIN_KINASE_DOM"/>
    <property type="match status" value="1"/>
</dbReference>
<dbReference type="InterPro" id="IPR011009">
    <property type="entry name" value="Kinase-like_dom_sf"/>
</dbReference>
<dbReference type="GO" id="GO:0005524">
    <property type="term" value="F:ATP binding"/>
    <property type="evidence" value="ECO:0007669"/>
    <property type="project" value="InterPro"/>
</dbReference>
<accession>A0A166PUC6</accession>
<keyword evidence="3" id="KW-1185">Reference proteome</keyword>
<name>A0A166PUC6_9HYPO</name>
<keyword evidence="2" id="KW-0418">Kinase</keyword>
<dbReference type="PANTHER" id="PTHR44167:SF18">
    <property type="entry name" value="PROTEIN KINASE DOMAIN-CONTAINING PROTEIN"/>
    <property type="match status" value="1"/>
</dbReference>
<dbReference type="InterPro" id="IPR000719">
    <property type="entry name" value="Prot_kinase_dom"/>
</dbReference>
<dbReference type="PANTHER" id="PTHR44167">
    <property type="entry name" value="OVARIAN-SPECIFIC SERINE/THREONINE-PROTEIN KINASE LOK-RELATED"/>
    <property type="match status" value="1"/>
</dbReference>
<keyword evidence="2" id="KW-0808">Transferase</keyword>
<feature type="domain" description="Protein kinase" evidence="1">
    <location>
        <begin position="1"/>
        <end position="210"/>
    </location>
</feature>
<evidence type="ECO:0000259" key="1">
    <source>
        <dbReference type="PROSITE" id="PS50011"/>
    </source>
</evidence>
<sequence length="221" mass="25449">MKPEAQLIDINQCFLSSSPPRKMLGTPIDFLAAEVAVGLEAGPTSDVWALGCCIFRLRSGEGPFSSPFDVIAPEDLDSMGHPAKDFSKGKRYEQWWDGEQQSLHHMIERIWDEPKDRTVRTGNLRLAKNWGDRHRPFPSHFSHMVWNPSAIKVDNTYLTGYDDEWECVLKALPKIRKDEATLLYDLLSKILVHEPARRITVKQMLDHPWFHIDEFGHGTRR</sequence>
<dbReference type="Gene3D" id="1.10.510.10">
    <property type="entry name" value="Transferase(Phosphotransferase) domain 1"/>
    <property type="match status" value="1"/>
</dbReference>
<dbReference type="Pfam" id="PF00069">
    <property type="entry name" value="Pkinase"/>
    <property type="match status" value="1"/>
</dbReference>
<reference evidence="2 3" key="1">
    <citation type="journal article" date="2016" name="Genome Biol. Evol.">
        <title>Divergent and convergent evolution of fungal pathogenicity.</title>
        <authorList>
            <person name="Shang Y."/>
            <person name="Xiao G."/>
            <person name="Zheng P."/>
            <person name="Cen K."/>
            <person name="Zhan S."/>
            <person name="Wang C."/>
        </authorList>
    </citation>
    <scope>NUCLEOTIDE SEQUENCE [LARGE SCALE GENOMIC DNA]</scope>
    <source>
        <strain evidence="2 3">RCEF 2490</strain>
    </source>
</reference>
<organism evidence="2 3">
    <name type="scientific">Moelleriella libera RCEF 2490</name>
    <dbReference type="NCBI Taxonomy" id="1081109"/>
    <lineage>
        <taxon>Eukaryota</taxon>
        <taxon>Fungi</taxon>
        <taxon>Dikarya</taxon>
        <taxon>Ascomycota</taxon>
        <taxon>Pezizomycotina</taxon>
        <taxon>Sordariomycetes</taxon>
        <taxon>Hypocreomycetidae</taxon>
        <taxon>Hypocreales</taxon>
        <taxon>Clavicipitaceae</taxon>
        <taxon>Moelleriella</taxon>
    </lineage>
</organism>